<proteinExistence type="predicted"/>
<dbReference type="PROSITE" id="PS50850">
    <property type="entry name" value="MFS"/>
    <property type="match status" value="1"/>
</dbReference>
<feature type="transmembrane region" description="Helical" evidence="6">
    <location>
        <begin position="101"/>
        <end position="125"/>
    </location>
</feature>
<name>A0A1H0F1G6_9FIRM</name>
<dbReference type="InterPro" id="IPR020846">
    <property type="entry name" value="MFS_dom"/>
</dbReference>
<feature type="transmembrane region" description="Helical" evidence="6">
    <location>
        <begin position="74"/>
        <end position="95"/>
    </location>
</feature>
<dbReference type="InterPro" id="IPR011701">
    <property type="entry name" value="MFS"/>
</dbReference>
<feature type="transmembrane region" description="Helical" evidence="6">
    <location>
        <begin position="230"/>
        <end position="256"/>
    </location>
</feature>
<evidence type="ECO:0000259" key="7">
    <source>
        <dbReference type="PROSITE" id="PS50850"/>
    </source>
</evidence>
<dbReference type="EMBL" id="FNID01000037">
    <property type="protein sequence ID" value="SDN88386.1"/>
    <property type="molecule type" value="Genomic_DNA"/>
</dbReference>
<keyword evidence="2" id="KW-0813">Transport</keyword>
<feature type="transmembrane region" description="Helical" evidence="6">
    <location>
        <begin position="7"/>
        <end position="24"/>
    </location>
</feature>
<feature type="transmembrane region" description="Helical" evidence="6">
    <location>
        <begin position="262"/>
        <end position="283"/>
    </location>
</feature>
<feature type="transmembrane region" description="Helical" evidence="6">
    <location>
        <begin position="295"/>
        <end position="313"/>
    </location>
</feature>
<evidence type="ECO:0000256" key="4">
    <source>
        <dbReference type="ARBA" id="ARBA00022989"/>
    </source>
</evidence>
<keyword evidence="9" id="KW-1185">Reference proteome</keyword>
<evidence type="ECO:0000313" key="9">
    <source>
        <dbReference type="Proteomes" id="UP000199182"/>
    </source>
</evidence>
<dbReference type="Gene3D" id="1.20.1250.20">
    <property type="entry name" value="MFS general substrate transporter like domains"/>
    <property type="match status" value="2"/>
</dbReference>
<dbReference type="PANTHER" id="PTHR23518:SF2">
    <property type="entry name" value="MAJOR FACILITATOR SUPERFAMILY TRANSPORTER"/>
    <property type="match status" value="1"/>
</dbReference>
<feature type="transmembrane region" description="Helical" evidence="6">
    <location>
        <begin position="152"/>
        <end position="169"/>
    </location>
</feature>
<accession>A0A1H0F1G6</accession>
<feature type="transmembrane region" description="Helical" evidence="6">
    <location>
        <begin position="44"/>
        <end position="65"/>
    </location>
</feature>
<evidence type="ECO:0000256" key="2">
    <source>
        <dbReference type="ARBA" id="ARBA00022448"/>
    </source>
</evidence>
<dbReference type="SUPFAM" id="SSF103473">
    <property type="entry name" value="MFS general substrate transporter"/>
    <property type="match status" value="1"/>
</dbReference>
<comment type="subcellular location">
    <subcellularLocation>
        <location evidence="1">Cell membrane</location>
        <topology evidence="1">Multi-pass membrane protein</topology>
    </subcellularLocation>
</comment>
<protein>
    <submittedName>
        <fullName evidence="8">Major Facilitator Superfamily protein</fullName>
    </submittedName>
</protein>
<keyword evidence="4 6" id="KW-1133">Transmembrane helix</keyword>
<feature type="transmembrane region" description="Helical" evidence="6">
    <location>
        <begin position="358"/>
        <end position="377"/>
    </location>
</feature>
<dbReference type="GO" id="GO:0022857">
    <property type="term" value="F:transmembrane transporter activity"/>
    <property type="evidence" value="ECO:0007669"/>
    <property type="project" value="InterPro"/>
</dbReference>
<dbReference type="Pfam" id="PF07690">
    <property type="entry name" value="MFS_1"/>
    <property type="match status" value="1"/>
</dbReference>
<evidence type="ECO:0000256" key="1">
    <source>
        <dbReference type="ARBA" id="ARBA00004651"/>
    </source>
</evidence>
<dbReference type="PANTHER" id="PTHR23518">
    <property type="entry name" value="C-METHYLTRANSFERASE"/>
    <property type="match status" value="1"/>
</dbReference>
<feature type="transmembrane region" description="Helical" evidence="6">
    <location>
        <begin position="397"/>
        <end position="416"/>
    </location>
</feature>
<dbReference type="RefSeq" id="WP_092642616.1">
    <property type="nucleotide sequence ID" value="NZ_FNID01000037.1"/>
</dbReference>
<dbReference type="AlphaFoldDB" id="A0A1H0F1G6"/>
<feature type="transmembrane region" description="Helical" evidence="6">
    <location>
        <begin position="319"/>
        <end position="337"/>
    </location>
</feature>
<evidence type="ECO:0000256" key="5">
    <source>
        <dbReference type="ARBA" id="ARBA00023136"/>
    </source>
</evidence>
<sequence length="424" mass="45633">MKLAKRIWASFILIGLVGQFAWTIENMYFNVFLYNTISTDPAYIAAMVAASAAAATITTLLMGVLSDKLGKRKLFICGGYILWGLSTAMFGFISVQNISRWFPAANAAATAAMAVVIADCIMTFFGSTANDTAFNAYVTDVTSKENRGKAESVLSILPLISMLIIFGAFDGMTRQGRWQEFFFIFGLLVTATGILSIFLLKEPNVQKSEGSSVANLLYGFKPSVIRQNPLLYLALCSLGLFSVAVQVFFPYLIIYIQNYLKIDAYAIVLGVVLIIASIVSVVGGRFIDKIGKLRFALPALGVMLAGLIGMFLVNGMVPVIIAGSVMMSGYMLVLAALSATVRDHTPADKVGHFQGIRMIFAVLLPMIIGPSIGAAVIKNSGSTYVDLGVTKNVPTPAIFLAAALVLLLAIIPIMLLKRRTGHEN</sequence>
<dbReference type="OrthoDB" id="9607at2"/>
<keyword evidence="3 6" id="KW-0812">Transmembrane</keyword>
<organism evidence="8 9">
    <name type="scientific">Acetanaerobacterium elongatum</name>
    <dbReference type="NCBI Taxonomy" id="258515"/>
    <lineage>
        <taxon>Bacteria</taxon>
        <taxon>Bacillati</taxon>
        <taxon>Bacillota</taxon>
        <taxon>Clostridia</taxon>
        <taxon>Eubacteriales</taxon>
        <taxon>Oscillospiraceae</taxon>
        <taxon>Acetanaerobacterium</taxon>
    </lineage>
</organism>
<feature type="transmembrane region" description="Helical" evidence="6">
    <location>
        <begin position="181"/>
        <end position="200"/>
    </location>
</feature>
<gene>
    <name evidence="8" type="ORF">SAMN05192585_13721</name>
</gene>
<reference evidence="8 9" key="1">
    <citation type="submission" date="2016-10" db="EMBL/GenBank/DDBJ databases">
        <authorList>
            <person name="de Groot N.N."/>
        </authorList>
    </citation>
    <scope>NUCLEOTIDE SEQUENCE [LARGE SCALE GENOMIC DNA]</scope>
    <source>
        <strain evidence="8 9">CGMCC 1.5012</strain>
    </source>
</reference>
<keyword evidence="5 6" id="KW-0472">Membrane</keyword>
<dbReference type="STRING" id="258515.SAMN05192585_13721"/>
<evidence type="ECO:0000256" key="6">
    <source>
        <dbReference type="SAM" id="Phobius"/>
    </source>
</evidence>
<feature type="domain" description="Major facilitator superfamily (MFS) profile" evidence="7">
    <location>
        <begin position="1"/>
        <end position="421"/>
    </location>
</feature>
<evidence type="ECO:0000256" key="3">
    <source>
        <dbReference type="ARBA" id="ARBA00022692"/>
    </source>
</evidence>
<dbReference type="Proteomes" id="UP000199182">
    <property type="component" value="Unassembled WGS sequence"/>
</dbReference>
<dbReference type="GO" id="GO:0005886">
    <property type="term" value="C:plasma membrane"/>
    <property type="evidence" value="ECO:0007669"/>
    <property type="project" value="UniProtKB-SubCell"/>
</dbReference>
<evidence type="ECO:0000313" key="8">
    <source>
        <dbReference type="EMBL" id="SDN88386.1"/>
    </source>
</evidence>
<dbReference type="InterPro" id="IPR036259">
    <property type="entry name" value="MFS_trans_sf"/>
</dbReference>